<sequence>MASSSLKKEILEAKKRLFDLEEDVKDFERRLREMTERTKQSIDQLSIDCEWNCSKVWQKFDALMENARVKAEELCDDMRRKTTEQQSKWRQSLQEKEELLQEAGMWRTDLRHLLSADDDEDVVCGLQSVEAKLSSRLHESFTPVEEGHFVVTFPEWCQRSLNQIQEEMVDFTVGTWPPRNLELQSQCRLQDSNLWILSITGSDEDGHVFVVDGRDNSIKEFTDSGEFVGQCLFRDGGVRFSPLDICCLSEDILVVCGSLWLRSRWVGGLFFLARKKNLSFLISFSFSFPSFSLSLFLFPFLFLFFFLSHTHTIFLNSIFRSSFEKGF</sequence>
<accession>A0A812CAT3</accession>
<dbReference type="Proteomes" id="UP000597762">
    <property type="component" value="Unassembled WGS sequence"/>
</dbReference>
<name>A0A812CAT3_ACAPH</name>
<dbReference type="AlphaFoldDB" id="A0A812CAT3"/>
<evidence type="ECO:0000256" key="2">
    <source>
        <dbReference type="SAM" id="Phobius"/>
    </source>
</evidence>
<evidence type="ECO:0000313" key="4">
    <source>
        <dbReference type="Proteomes" id="UP000597762"/>
    </source>
</evidence>
<feature type="coiled-coil region" evidence="1">
    <location>
        <begin position="3"/>
        <end position="84"/>
    </location>
</feature>
<organism evidence="3 4">
    <name type="scientific">Acanthosepion pharaonis</name>
    <name type="common">Pharaoh cuttlefish</name>
    <name type="synonym">Sepia pharaonis</name>
    <dbReference type="NCBI Taxonomy" id="158019"/>
    <lineage>
        <taxon>Eukaryota</taxon>
        <taxon>Metazoa</taxon>
        <taxon>Spiralia</taxon>
        <taxon>Lophotrochozoa</taxon>
        <taxon>Mollusca</taxon>
        <taxon>Cephalopoda</taxon>
        <taxon>Coleoidea</taxon>
        <taxon>Decapodiformes</taxon>
        <taxon>Sepiida</taxon>
        <taxon>Sepiina</taxon>
        <taxon>Sepiidae</taxon>
        <taxon>Acanthosepion</taxon>
    </lineage>
</organism>
<reference evidence="3" key="1">
    <citation type="submission" date="2021-01" db="EMBL/GenBank/DDBJ databases">
        <authorList>
            <person name="Li R."/>
            <person name="Bekaert M."/>
        </authorList>
    </citation>
    <scope>NUCLEOTIDE SEQUENCE</scope>
    <source>
        <strain evidence="3">Farmed</strain>
    </source>
</reference>
<gene>
    <name evidence="3" type="ORF">SPHA_31461</name>
</gene>
<evidence type="ECO:0000313" key="3">
    <source>
        <dbReference type="EMBL" id="CAE1258945.1"/>
    </source>
</evidence>
<proteinExistence type="predicted"/>
<keyword evidence="4" id="KW-1185">Reference proteome</keyword>
<dbReference type="EMBL" id="CAHIKZ030001293">
    <property type="protein sequence ID" value="CAE1258945.1"/>
    <property type="molecule type" value="Genomic_DNA"/>
</dbReference>
<keyword evidence="2" id="KW-1133">Transmembrane helix</keyword>
<keyword evidence="1" id="KW-0175">Coiled coil</keyword>
<evidence type="ECO:0000256" key="1">
    <source>
        <dbReference type="SAM" id="Coils"/>
    </source>
</evidence>
<feature type="transmembrane region" description="Helical" evidence="2">
    <location>
        <begin position="280"/>
        <end position="307"/>
    </location>
</feature>
<protein>
    <submittedName>
        <fullName evidence="3">Uncharacterized protein</fullName>
    </submittedName>
</protein>
<comment type="caution">
    <text evidence="3">The sequence shown here is derived from an EMBL/GenBank/DDBJ whole genome shotgun (WGS) entry which is preliminary data.</text>
</comment>
<keyword evidence="2" id="KW-0472">Membrane</keyword>
<keyword evidence="2" id="KW-0812">Transmembrane</keyword>